<sequence length="296" mass="34132">MILRIFYSLKPRVVLRTLQCQRYTTTGEESEAPVKFLFPNINPHGQWTGALPPRLWTLAERRALFTYTRALQVHRKADPDWALLGERLGRDARECKFLSSYMTRSWMRHQGLAKKDASTRDAGTTADQLLAQDLNVDEETAAWLRKLSVPPEPALVADAPLKAQRKKHAGYQRWSPEELEMLQDLYPLLRAARAQDMAPLMESAGRTMKAIVVKRSQMVCPLDHAQLPLLTDAEMDVVRAAIDAKSADDLTWRDVREQLPGRSFGEVLKLLERHRVELYRYEMSKRRTATQYQQYL</sequence>
<evidence type="ECO:0000313" key="1">
    <source>
        <dbReference type="EMBL" id="KAJ2811098.1"/>
    </source>
</evidence>
<name>A0ACC1LK25_9FUNG</name>
<organism evidence="1 2">
    <name type="scientific">Coemansia furcata</name>
    <dbReference type="NCBI Taxonomy" id="417177"/>
    <lineage>
        <taxon>Eukaryota</taxon>
        <taxon>Fungi</taxon>
        <taxon>Fungi incertae sedis</taxon>
        <taxon>Zoopagomycota</taxon>
        <taxon>Kickxellomycotina</taxon>
        <taxon>Kickxellomycetes</taxon>
        <taxon>Kickxellales</taxon>
        <taxon>Kickxellaceae</taxon>
        <taxon>Coemansia</taxon>
    </lineage>
</organism>
<comment type="caution">
    <text evidence="1">The sequence shown here is derived from an EMBL/GenBank/DDBJ whole genome shotgun (WGS) entry which is preliminary data.</text>
</comment>
<gene>
    <name evidence="1" type="ORF">H4S07_002278</name>
</gene>
<dbReference type="EMBL" id="JANBUP010000532">
    <property type="protein sequence ID" value="KAJ2811098.1"/>
    <property type="molecule type" value="Genomic_DNA"/>
</dbReference>
<accession>A0ACC1LK25</accession>
<keyword evidence="2" id="KW-1185">Reference proteome</keyword>
<evidence type="ECO:0000313" key="2">
    <source>
        <dbReference type="Proteomes" id="UP001140096"/>
    </source>
</evidence>
<proteinExistence type="predicted"/>
<reference evidence="1" key="1">
    <citation type="submission" date="2022-07" db="EMBL/GenBank/DDBJ databases">
        <title>Phylogenomic reconstructions and comparative analyses of Kickxellomycotina fungi.</title>
        <authorList>
            <person name="Reynolds N.K."/>
            <person name="Stajich J.E."/>
            <person name="Barry K."/>
            <person name="Grigoriev I.V."/>
            <person name="Crous P."/>
            <person name="Smith M.E."/>
        </authorList>
    </citation>
    <scope>NUCLEOTIDE SEQUENCE</scope>
    <source>
        <strain evidence="1">CBS 102833</strain>
    </source>
</reference>
<protein>
    <submittedName>
        <fullName evidence="1">Uncharacterized protein</fullName>
    </submittedName>
</protein>
<dbReference type="Proteomes" id="UP001140096">
    <property type="component" value="Unassembled WGS sequence"/>
</dbReference>